<keyword evidence="2" id="KW-1185">Reference proteome</keyword>
<protein>
    <submittedName>
        <fullName evidence="1">Uncharacterized protein</fullName>
    </submittedName>
</protein>
<dbReference type="EMBL" id="JAGPYM010000003">
    <property type="protein sequence ID" value="KAH6897012.1"/>
    <property type="molecule type" value="Genomic_DNA"/>
</dbReference>
<comment type="caution">
    <text evidence="1">The sequence shown here is derived from an EMBL/GenBank/DDBJ whole genome shotgun (WGS) entry which is preliminary data.</text>
</comment>
<evidence type="ECO:0000313" key="2">
    <source>
        <dbReference type="Proteomes" id="UP000777438"/>
    </source>
</evidence>
<dbReference type="AlphaFoldDB" id="A0A9P8WCB5"/>
<name>A0A9P8WCB5_9HYPO</name>
<accession>A0A9P8WCB5</accession>
<evidence type="ECO:0000313" key="1">
    <source>
        <dbReference type="EMBL" id="KAH6897012.1"/>
    </source>
</evidence>
<proteinExistence type="predicted"/>
<reference evidence="1 2" key="1">
    <citation type="journal article" date="2021" name="Nat. Commun.">
        <title>Genetic determinants of endophytism in the Arabidopsis root mycobiome.</title>
        <authorList>
            <person name="Mesny F."/>
            <person name="Miyauchi S."/>
            <person name="Thiergart T."/>
            <person name="Pickel B."/>
            <person name="Atanasova L."/>
            <person name="Karlsson M."/>
            <person name="Huettel B."/>
            <person name="Barry K.W."/>
            <person name="Haridas S."/>
            <person name="Chen C."/>
            <person name="Bauer D."/>
            <person name="Andreopoulos W."/>
            <person name="Pangilinan J."/>
            <person name="LaButti K."/>
            <person name="Riley R."/>
            <person name="Lipzen A."/>
            <person name="Clum A."/>
            <person name="Drula E."/>
            <person name="Henrissat B."/>
            <person name="Kohler A."/>
            <person name="Grigoriev I.V."/>
            <person name="Martin F.M."/>
            <person name="Hacquard S."/>
        </authorList>
    </citation>
    <scope>NUCLEOTIDE SEQUENCE [LARGE SCALE GENOMIC DNA]</scope>
    <source>
        <strain evidence="1 2">MPI-CAGE-CH-0241</strain>
    </source>
</reference>
<organism evidence="1 2">
    <name type="scientific">Thelonectria olida</name>
    <dbReference type="NCBI Taxonomy" id="1576542"/>
    <lineage>
        <taxon>Eukaryota</taxon>
        <taxon>Fungi</taxon>
        <taxon>Dikarya</taxon>
        <taxon>Ascomycota</taxon>
        <taxon>Pezizomycotina</taxon>
        <taxon>Sordariomycetes</taxon>
        <taxon>Hypocreomycetidae</taxon>
        <taxon>Hypocreales</taxon>
        <taxon>Nectriaceae</taxon>
        <taxon>Thelonectria</taxon>
    </lineage>
</organism>
<dbReference type="Proteomes" id="UP000777438">
    <property type="component" value="Unassembled WGS sequence"/>
</dbReference>
<gene>
    <name evidence="1" type="ORF">B0T10DRAFT_171646</name>
</gene>
<sequence length="138" mass="15673">MYVYQTHVCTLQQASSKPWGPFFLFRLLLGSCDANTISQKKLSIYVSITHHPSLLFEPTTCLQPSLVEEAMHPLPRDQPTSSAFPVTTTYRRGLSWLGVTELNRRPHLLTAFPKHATLFRLAVWHLKIGSSRDPWPAS</sequence>